<evidence type="ECO:0000313" key="5">
    <source>
        <dbReference type="Proteomes" id="UP000486602"/>
    </source>
</evidence>
<feature type="domain" description="Transposase IS66 C-terminal" evidence="3">
    <location>
        <begin position="444"/>
        <end position="479"/>
    </location>
</feature>
<dbReference type="AlphaFoldDB" id="A0A7K3WXR1"/>
<dbReference type="EMBL" id="JAAGVY010000116">
    <property type="protein sequence ID" value="NEN25901.1"/>
    <property type="molecule type" value="Genomic_DNA"/>
</dbReference>
<sequence length="494" mass="56781">MQSEYKKVQSEYEKAQTEVTRLTFMVKKLQGMLFGSKRERFENDAHADQLNLPFEELEAKNENTTDSPVKETITYSRDKNKNHKGRNRIPDDLPVHEIRIEPLEDTTDLVKIGEERTEILEMAPAKFFKLVIVRPKYALPNGEGIVCGNIPSRPIDKCLAGNVLLAFILISKYVDHLPLYRQQQIFKRYGIHIAPSTIDGWIAQLGTLLEPLYNAMVNVVKKDGYIQVDETPTRVLDKTKKGKCHRGYYWVYHSPPKKMVVFDYQPGRGKNAPRNMLEDFKGYLQTDGYQVYTQYGNKNDVTHLACWAHARRYFFEAKDQDKDRAEYALARIQKLYAIEREAESMTSEARKELRLEKSLPVINELGKWIAEENKKVLPKSLIGKAFAYAINLWDQLQNFLKSGELLIDNNLIENSIRPNALGRKNYLFAGSHEGAQRTAMFYTFTGTCKMQGVEPMAWLTAVLGKIADHPVNKLFELFPGNIDIPEKLTSFGEL</sequence>
<evidence type="ECO:0000259" key="1">
    <source>
        <dbReference type="Pfam" id="PF03050"/>
    </source>
</evidence>
<dbReference type="InterPro" id="IPR039552">
    <property type="entry name" value="IS66_C"/>
</dbReference>
<dbReference type="Pfam" id="PF03050">
    <property type="entry name" value="DDE_Tnp_IS66"/>
    <property type="match status" value="1"/>
</dbReference>
<accession>A0A7K3WXR1</accession>
<dbReference type="InterPro" id="IPR052344">
    <property type="entry name" value="Transposase-related"/>
</dbReference>
<proteinExistence type="predicted"/>
<gene>
    <name evidence="4" type="ORF">G3O08_20630</name>
</gene>
<name>A0A7K3WXR1_9FLAO</name>
<organism evidence="4 5">
    <name type="scientific">Cryomorpha ignava</name>
    <dbReference type="NCBI Taxonomy" id="101383"/>
    <lineage>
        <taxon>Bacteria</taxon>
        <taxon>Pseudomonadati</taxon>
        <taxon>Bacteroidota</taxon>
        <taxon>Flavobacteriia</taxon>
        <taxon>Flavobacteriales</taxon>
        <taxon>Cryomorphaceae</taxon>
        <taxon>Cryomorpha</taxon>
    </lineage>
</organism>
<evidence type="ECO:0000259" key="2">
    <source>
        <dbReference type="Pfam" id="PF13007"/>
    </source>
</evidence>
<dbReference type="Pfam" id="PF13817">
    <property type="entry name" value="DDE_Tnp_IS66_C"/>
    <property type="match status" value="1"/>
</dbReference>
<dbReference type="RefSeq" id="WP_163287338.1">
    <property type="nucleotide sequence ID" value="NZ_JAAGVY010000116.1"/>
</dbReference>
<dbReference type="Proteomes" id="UP000486602">
    <property type="component" value="Unassembled WGS sequence"/>
</dbReference>
<evidence type="ECO:0000259" key="3">
    <source>
        <dbReference type="Pfam" id="PF13817"/>
    </source>
</evidence>
<dbReference type="Pfam" id="PF13007">
    <property type="entry name" value="LZ_Tnp_IS66"/>
    <property type="match status" value="1"/>
</dbReference>
<evidence type="ECO:0000313" key="4">
    <source>
        <dbReference type="EMBL" id="NEN25901.1"/>
    </source>
</evidence>
<protein>
    <submittedName>
        <fullName evidence="4">IS66 family transposase</fullName>
    </submittedName>
</protein>
<dbReference type="InterPro" id="IPR004291">
    <property type="entry name" value="Transposase_IS66_central"/>
</dbReference>
<reference evidence="4 5" key="1">
    <citation type="submission" date="2020-02" db="EMBL/GenBank/DDBJ databases">
        <title>Out from the shadows clarifying the taxonomy of the family Cryomorphaceae and related taxa by utilizing the GTDB taxonomic framework.</title>
        <authorList>
            <person name="Bowman J.P."/>
        </authorList>
    </citation>
    <scope>NUCLEOTIDE SEQUENCE [LARGE SCALE GENOMIC DNA]</scope>
    <source>
        <strain evidence="4 5">QSSC 1-22</strain>
    </source>
</reference>
<dbReference type="InterPro" id="IPR024463">
    <property type="entry name" value="Transposase_TnpC_homeodom"/>
</dbReference>
<comment type="caution">
    <text evidence="4">The sequence shown here is derived from an EMBL/GenBank/DDBJ whole genome shotgun (WGS) entry which is preliminary data.</text>
</comment>
<dbReference type="PANTHER" id="PTHR33678">
    <property type="entry name" value="BLL1576 PROTEIN"/>
    <property type="match status" value="1"/>
</dbReference>
<dbReference type="NCBIfam" id="NF033517">
    <property type="entry name" value="transpos_IS66"/>
    <property type="match status" value="1"/>
</dbReference>
<feature type="domain" description="Transposase IS66 central" evidence="1">
    <location>
        <begin position="157"/>
        <end position="436"/>
    </location>
</feature>
<feature type="domain" description="Transposase TnpC homeodomain" evidence="2">
    <location>
        <begin position="21"/>
        <end position="98"/>
    </location>
</feature>
<keyword evidence="5" id="KW-1185">Reference proteome</keyword>
<feature type="non-terminal residue" evidence="4">
    <location>
        <position position="494"/>
    </location>
</feature>
<dbReference type="PANTHER" id="PTHR33678:SF1">
    <property type="entry name" value="BLL1576 PROTEIN"/>
    <property type="match status" value="1"/>
</dbReference>